<dbReference type="EMBL" id="CH408032">
    <property type="protein sequence ID" value="EAQ87655.1"/>
    <property type="molecule type" value="Genomic_DNA"/>
</dbReference>
<evidence type="ECO:0000313" key="3">
    <source>
        <dbReference type="Proteomes" id="UP000001056"/>
    </source>
</evidence>
<accession>Q2H1S2</accession>
<dbReference type="RefSeq" id="XP_001223488.1">
    <property type="nucleotide sequence ID" value="XM_001223487.1"/>
</dbReference>
<feature type="region of interest" description="Disordered" evidence="1">
    <location>
        <begin position="1"/>
        <end position="32"/>
    </location>
</feature>
<protein>
    <submittedName>
        <fullName evidence="2">Uncharacterized protein</fullName>
    </submittedName>
</protein>
<dbReference type="OrthoDB" id="10254945at2759"/>
<dbReference type="eggNOG" id="ENOG502QSI5">
    <property type="taxonomic scope" value="Eukaryota"/>
</dbReference>
<dbReference type="InParanoid" id="Q2H1S2"/>
<dbReference type="Proteomes" id="UP000001056">
    <property type="component" value="Unassembled WGS sequence"/>
</dbReference>
<evidence type="ECO:0000313" key="2">
    <source>
        <dbReference type="EMBL" id="EAQ87655.1"/>
    </source>
</evidence>
<gene>
    <name evidence="2" type="ORF">CHGG_04274</name>
</gene>
<dbReference type="GeneID" id="4392957"/>
<evidence type="ECO:0000256" key="1">
    <source>
        <dbReference type="SAM" id="MobiDB-lite"/>
    </source>
</evidence>
<reference evidence="3" key="1">
    <citation type="journal article" date="2015" name="Genome Announc.">
        <title>Draft genome sequence of the cellulolytic fungus Chaetomium globosum.</title>
        <authorList>
            <person name="Cuomo C.A."/>
            <person name="Untereiner W.A."/>
            <person name="Ma L.-J."/>
            <person name="Grabherr M."/>
            <person name="Birren B.W."/>
        </authorList>
    </citation>
    <scope>NUCLEOTIDE SEQUENCE [LARGE SCALE GENOMIC DNA]</scope>
    <source>
        <strain evidence="3">ATCC 6205 / CBS 148.51 / DSM 1962 / NBRC 6347 / NRRL 1970</strain>
    </source>
</reference>
<keyword evidence="3" id="KW-1185">Reference proteome</keyword>
<feature type="region of interest" description="Disordered" evidence="1">
    <location>
        <begin position="50"/>
        <end position="70"/>
    </location>
</feature>
<dbReference type="AlphaFoldDB" id="Q2H1S2"/>
<dbReference type="OMA" id="VDESSWH"/>
<sequence>MGNSVPRNSSNREEPQKSPWLSKYGGEPRTVFNKPHESVLHSVLAPLFPRPHPTSYAEDNTTFDRMPPYPTPTGDELDMLFASEKSQIDLNPGLTTWEMGVLGERLVNGWAGGHREMDLVTPQILERGYGVEVDESSWHPVFAKSKWYDFRLPIVDGTLLRHPLPGISGSDVWSVDVPKSMMVESMMVESMMVESMMVEST</sequence>
<dbReference type="STRING" id="306901.Q2H1S2"/>
<proteinExistence type="predicted"/>
<dbReference type="HOGENOM" id="CLU_1598549_0_0_1"/>
<dbReference type="VEuPathDB" id="FungiDB:CHGG_04274"/>
<name>Q2H1S2_CHAGB</name>
<organism evidence="2 3">
    <name type="scientific">Chaetomium globosum (strain ATCC 6205 / CBS 148.51 / DSM 1962 / NBRC 6347 / NRRL 1970)</name>
    <name type="common">Soil fungus</name>
    <dbReference type="NCBI Taxonomy" id="306901"/>
    <lineage>
        <taxon>Eukaryota</taxon>
        <taxon>Fungi</taxon>
        <taxon>Dikarya</taxon>
        <taxon>Ascomycota</taxon>
        <taxon>Pezizomycotina</taxon>
        <taxon>Sordariomycetes</taxon>
        <taxon>Sordariomycetidae</taxon>
        <taxon>Sordariales</taxon>
        <taxon>Chaetomiaceae</taxon>
        <taxon>Chaetomium</taxon>
    </lineage>
</organism>